<reference evidence="5" key="2">
    <citation type="submission" date="2012-11" db="EMBL/GenBank/DDBJ databases">
        <authorList>
            <person name="Kuo A."/>
            <person name="Curtis B.A."/>
            <person name="Tanifuji G."/>
            <person name="Burki F."/>
            <person name="Gruber A."/>
            <person name="Irimia M."/>
            <person name="Maruyama S."/>
            <person name="Arias M.C."/>
            <person name="Ball S.G."/>
            <person name="Gile G.H."/>
            <person name="Hirakawa Y."/>
            <person name="Hopkins J.F."/>
            <person name="Rensing S.A."/>
            <person name="Schmutz J."/>
            <person name="Symeonidi A."/>
            <person name="Elias M."/>
            <person name="Eveleigh R.J."/>
            <person name="Herman E.K."/>
            <person name="Klute M.J."/>
            <person name="Nakayama T."/>
            <person name="Obornik M."/>
            <person name="Reyes-Prieto A."/>
            <person name="Armbrust E.V."/>
            <person name="Aves S.J."/>
            <person name="Beiko R.G."/>
            <person name="Coutinho P."/>
            <person name="Dacks J.B."/>
            <person name="Durnford D.G."/>
            <person name="Fast N.M."/>
            <person name="Green B.R."/>
            <person name="Grisdale C."/>
            <person name="Hempe F."/>
            <person name="Henrissat B."/>
            <person name="Hoppner M.P."/>
            <person name="Ishida K.-I."/>
            <person name="Kim E."/>
            <person name="Koreny L."/>
            <person name="Kroth P.G."/>
            <person name="Liu Y."/>
            <person name="Malik S.-B."/>
            <person name="Maier U.G."/>
            <person name="McRose D."/>
            <person name="Mock T."/>
            <person name="Neilson J.A."/>
            <person name="Onodera N.T."/>
            <person name="Poole A.M."/>
            <person name="Pritham E.J."/>
            <person name="Richards T.A."/>
            <person name="Rocap G."/>
            <person name="Roy S.W."/>
            <person name="Sarai C."/>
            <person name="Schaack S."/>
            <person name="Shirato S."/>
            <person name="Slamovits C.H."/>
            <person name="Spencer D.F."/>
            <person name="Suzuki S."/>
            <person name="Worden A.Z."/>
            <person name="Zauner S."/>
            <person name="Barry K."/>
            <person name="Bell C."/>
            <person name="Bharti A.K."/>
            <person name="Crow J.A."/>
            <person name="Grimwood J."/>
            <person name="Kramer R."/>
            <person name="Lindquist E."/>
            <person name="Lucas S."/>
            <person name="Salamov A."/>
            <person name="McFadden G.I."/>
            <person name="Lane C.E."/>
            <person name="Keeling P.J."/>
            <person name="Gray M.W."/>
            <person name="Grigoriev I.V."/>
            <person name="Archibald J.M."/>
        </authorList>
    </citation>
    <scope>NUCLEOTIDE SEQUENCE</scope>
    <source>
        <strain evidence="5">CCMP2712</strain>
    </source>
</reference>
<sequence length="243" mass="28027">MIVEEEEEQEKRTHAKGEENKEEESDNIGEKEEPSQGQDDVEDKEDRKTSVSQVPPASIMLNPVDRFNIDGSLDSLFECMDESVESKNVSHLLAQNRDLQTALNAALEELKNVQIAIQDKHEVIETQAVEIADLKEKLKAAYEDIQKVKEEKQTEVRAKIKNMEELNEKIEKIADLRAEIFRLQEEFSKEHTYANVPDVSIISEMRSILEQEQKSKRLDIARISAMLEEKRVQVQTRVRCTFS</sequence>
<dbReference type="KEGG" id="gtt:GUITHDRAFT_106631"/>
<feature type="region of interest" description="Disordered" evidence="2">
    <location>
        <begin position="1"/>
        <end position="57"/>
    </location>
</feature>
<evidence type="ECO:0000313" key="5">
    <source>
        <dbReference type="Proteomes" id="UP000011087"/>
    </source>
</evidence>
<evidence type="ECO:0000313" key="4">
    <source>
        <dbReference type="EnsemblProtists" id="EKX47643"/>
    </source>
</evidence>
<reference evidence="4" key="3">
    <citation type="submission" date="2016-03" db="UniProtKB">
        <authorList>
            <consortium name="EnsemblProtists"/>
        </authorList>
    </citation>
    <scope>IDENTIFICATION</scope>
</reference>
<reference evidence="3 5" key="1">
    <citation type="journal article" date="2012" name="Nature">
        <title>Algal genomes reveal evolutionary mosaicism and the fate of nucleomorphs.</title>
        <authorList>
            <consortium name="DOE Joint Genome Institute"/>
            <person name="Curtis B.A."/>
            <person name="Tanifuji G."/>
            <person name="Burki F."/>
            <person name="Gruber A."/>
            <person name="Irimia M."/>
            <person name="Maruyama S."/>
            <person name="Arias M.C."/>
            <person name="Ball S.G."/>
            <person name="Gile G.H."/>
            <person name="Hirakawa Y."/>
            <person name="Hopkins J.F."/>
            <person name="Kuo A."/>
            <person name="Rensing S.A."/>
            <person name="Schmutz J."/>
            <person name="Symeonidi A."/>
            <person name="Elias M."/>
            <person name="Eveleigh R.J."/>
            <person name="Herman E.K."/>
            <person name="Klute M.J."/>
            <person name="Nakayama T."/>
            <person name="Obornik M."/>
            <person name="Reyes-Prieto A."/>
            <person name="Armbrust E.V."/>
            <person name="Aves S.J."/>
            <person name="Beiko R.G."/>
            <person name="Coutinho P."/>
            <person name="Dacks J.B."/>
            <person name="Durnford D.G."/>
            <person name="Fast N.M."/>
            <person name="Green B.R."/>
            <person name="Grisdale C.J."/>
            <person name="Hempel F."/>
            <person name="Henrissat B."/>
            <person name="Hoppner M.P."/>
            <person name="Ishida K."/>
            <person name="Kim E."/>
            <person name="Koreny L."/>
            <person name="Kroth P.G."/>
            <person name="Liu Y."/>
            <person name="Malik S.B."/>
            <person name="Maier U.G."/>
            <person name="McRose D."/>
            <person name="Mock T."/>
            <person name="Neilson J.A."/>
            <person name="Onodera N.T."/>
            <person name="Poole A.M."/>
            <person name="Pritham E.J."/>
            <person name="Richards T.A."/>
            <person name="Rocap G."/>
            <person name="Roy S.W."/>
            <person name="Sarai C."/>
            <person name="Schaack S."/>
            <person name="Shirato S."/>
            <person name="Slamovits C.H."/>
            <person name="Spencer D.F."/>
            <person name="Suzuki S."/>
            <person name="Worden A.Z."/>
            <person name="Zauner S."/>
            <person name="Barry K."/>
            <person name="Bell C."/>
            <person name="Bharti A.K."/>
            <person name="Crow J.A."/>
            <person name="Grimwood J."/>
            <person name="Kramer R."/>
            <person name="Lindquist E."/>
            <person name="Lucas S."/>
            <person name="Salamov A."/>
            <person name="McFadden G.I."/>
            <person name="Lane C.E."/>
            <person name="Keeling P.J."/>
            <person name="Gray M.W."/>
            <person name="Grigoriev I.V."/>
            <person name="Archibald J.M."/>
        </authorList>
    </citation>
    <scope>NUCLEOTIDE SEQUENCE</scope>
    <source>
        <strain evidence="3 5">CCMP2712</strain>
    </source>
</reference>
<keyword evidence="1" id="KW-0175">Coiled coil</keyword>
<evidence type="ECO:0000256" key="2">
    <source>
        <dbReference type="SAM" id="MobiDB-lite"/>
    </source>
</evidence>
<dbReference type="EMBL" id="JH992989">
    <property type="protein sequence ID" value="EKX47643.1"/>
    <property type="molecule type" value="Genomic_DNA"/>
</dbReference>
<keyword evidence="5" id="KW-1185">Reference proteome</keyword>
<dbReference type="RefSeq" id="XP_005834623.1">
    <property type="nucleotide sequence ID" value="XM_005834566.1"/>
</dbReference>
<feature type="compositionally biased region" description="Basic and acidic residues" evidence="2">
    <location>
        <begin position="9"/>
        <end position="19"/>
    </location>
</feature>
<organism evidence="3">
    <name type="scientific">Guillardia theta (strain CCMP2712)</name>
    <name type="common">Cryptophyte</name>
    <dbReference type="NCBI Taxonomy" id="905079"/>
    <lineage>
        <taxon>Eukaryota</taxon>
        <taxon>Cryptophyceae</taxon>
        <taxon>Pyrenomonadales</taxon>
        <taxon>Geminigeraceae</taxon>
        <taxon>Guillardia</taxon>
    </lineage>
</organism>
<dbReference type="PaxDb" id="55529-EKX47643"/>
<protein>
    <submittedName>
        <fullName evidence="3 4">Uncharacterized protein</fullName>
    </submittedName>
</protein>
<evidence type="ECO:0000313" key="3">
    <source>
        <dbReference type="EMBL" id="EKX47643.1"/>
    </source>
</evidence>
<dbReference type="HOGENOM" id="CLU_1144389_0_0_1"/>
<accession>L1JGJ3</accession>
<feature type="coiled-coil region" evidence="1">
    <location>
        <begin position="89"/>
        <end position="186"/>
    </location>
</feature>
<dbReference type="EnsemblProtists" id="EKX47643">
    <property type="protein sequence ID" value="EKX47643"/>
    <property type="gene ID" value="GUITHDRAFT_106631"/>
</dbReference>
<dbReference type="Proteomes" id="UP000011087">
    <property type="component" value="Unassembled WGS sequence"/>
</dbReference>
<name>L1JGJ3_GUITC</name>
<dbReference type="GeneID" id="17304281"/>
<gene>
    <name evidence="3" type="ORF">GUITHDRAFT_106631</name>
</gene>
<proteinExistence type="predicted"/>
<dbReference type="AlphaFoldDB" id="L1JGJ3"/>
<evidence type="ECO:0000256" key="1">
    <source>
        <dbReference type="SAM" id="Coils"/>
    </source>
</evidence>